<proteinExistence type="predicted"/>
<evidence type="ECO:0000256" key="6">
    <source>
        <dbReference type="SAM" id="MobiDB-lite"/>
    </source>
</evidence>
<evidence type="ECO:0000259" key="8">
    <source>
        <dbReference type="PROSITE" id="PS50004"/>
    </source>
</evidence>
<keyword evidence="3" id="KW-0445">Lipid transport</keyword>
<feature type="domain" description="C2" evidence="8">
    <location>
        <begin position="326"/>
        <end position="460"/>
    </location>
</feature>
<reference evidence="10 11" key="1">
    <citation type="submission" date="2016-07" db="EMBL/GenBank/DDBJ databases">
        <title>Pervasive Adenine N6-methylation of Active Genes in Fungi.</title>
        <authorList>
            <consortium name="DOE Joint Genome Institute"/>
            <person name="Mondo S.J."/>
            <person name="Dannebaum R.O."/>
            <person name="Kuo R.C."/>
            <person name="Labutti K."/>
            <person name="Haridas S."/>
            <person name="Kuo A."/>
            <person name="Salamov A."/>
            <person name="Ahrendt S.R."/>
            <person name="Lipzen A."/>
            <person name="Sullivan W."/>
            <person name="Andreopoulos W.B."/>
            <person name="Clum A."/>
            <person name="Lindquist E."/>
            <person name="Daum C."/>
            <person name="Ramamoorthy G.K."/>
            <person name="Gryganskyi A."/>
            <person name="Culley D."/>
            <person name="Magnuson J.K."/>
            <person name="James T.Y."/>
            <person name="O'Malley M.A."/>
            <person name="Stajich J.E."/>
            <person name="Spatafora J.W."/>
            <person name="Visel A."/>
            <person name="Grigoriev I.V."/>
        </authorList>
    </citation>
    <scope>NUCLEOTIDE SEQUENCE [LARGE SCALE GENOMIC DNA]</scope>
    <source>
        <strain evidence="10 11">NRRL 2496</strain>
    </source>
</reference>
<feature type="domain" description="SMP-LTD" evidence="9">
    <location>
        <begin position="136"/>
        <end position="335"/>
    </location>
</feature>
<feature type="compositionally biased region" description="Low complexity" evidence="6">
    <location>
        <begin position="15"/>
        <end position="28"/>
    </location>
</feature>
<feature type="compositionally biased region" description="Acidic residues" evidence="6">
    <location>
        <begin position="879"/>
        <end position="903"/>
    </location>
</feature>
<dbReference type="SUPFAM" id="SSF49562">
    <property type="entry name" value="C2 domain (Calcium/lipid-binding domain, CaLB)"/>
    <property type="match status" value="2"/>
</dbReference>
<keyword evidence="7" id="KW-1133">Transmembrane helix</keyword>
<feature type="compositionally biased region" description="Basic and acidic residues" evidence="6">
    <location>
        <begin position="857"/>
        <end position="872"/>
    </location>
</feature>
<evidence type="ECO:0000259" key="9">
    <source>
        <dbReference type="PROSITE" id="PS51847"/>
    </source>
</evidence>
<dbReference type="InterPro" id="IPR035892">
    <property type="entry name" value="C2_domain_sf"/>
</dbReference>
<keyword evidence="5 7" id="KW-0472">Membrane</keyword>
<name>A0A1X2HQY6_SYNRA</name>
<comment type="caution">
    <text evidence="10">The sequence shown here is derived from an EMBL/GenBank/DDBJ whole genome shotgun (WGS) entry which is preliminary data.</text>
</comment>
<keyword evidence="4" id="KW-0446">Lipid-binding</keyword>
<evidence type="ECO:0000313" key="10">
    <source>
        <dbReference type="EMBL" id="ORZ01767.1"/>
    </source>
</evidence>
<evidence type="ECO:0000256" key="7">
    <source>
        <dbReference type="SAM" id="Phobius"/>
    </source>
</evidence>
<dbReference type="Gene3D" id="2.60.40.150">
    <property type="entry name" value="C2 domain"/>
    <property type="match status" value="2"/>
</dbReference>
<evidence type="ECO:0000256" key="5">
    <source>
        <dbReference type="ARBA" id="ARBA00023136"/>
    </source>
</evidence>
<accession>A0A1X2HQY6</accession>
<dbReference type="GO" id="GO:0008289">
    <property type="term" value="F:lipid binding"/>
    <property type="evidence" value="ECO:0007669"/>
    <property type="project" value="UniProtKB-KW"/>
</dbReference>
<keyword evidence="2" id="KW-0813">Transport</keyword>
<evidence type="ECO:0000256" key="1">
    <source>
        <dbReference type="ARBA" id="ARBA00004370"/>
    </source>
</evidence>
<dbReference type="AlphaFoldDB" id="A0A1X2HQY6"/>
<dbReference type="OrthoDB" id="419768at2759"/>
<evidence type="ECO:0008006" key="12">
    <source>
        <dbReference type="Google" id="ProtNLM"/>
    </source>
</evidence>
<dbReference type="PANTHER" id="PTHR47348:SF3">
    <property type="entry name" value="MEIOTICALLY UP-REGULATED GENE 190 PROTEIN"/>
    <property type="match status" value="1"/>
</dbReference>
<evidence type="ECO:0000256" key="3">
    <source>
        <dbReference type="ARBA" id="ARBA00023055"/>
    </source>
</evidence>
<organism evidence="10 11">
    <name type="scientific">Syncephalastrum racemosum</name>
    <name type="common">Filamentous fungus</name>
    <dbReference type="NCBI Taxonomy" id="13706"/>
    <lineage>
        <taxon>Eukaryota</taxon>
        <taxon>Fungi</taxon>
        <taxon>Fungi incertae sedis</taxon>
        <taxon>Mucoromycota</taxon>
        <taxon>Mucoromycotina</taxon>
        <taxon>Mucoromycetes</taxon>
        <taxon>Mucorales</taxon>
        <taxon>Syncephalastraceae</taxon>
        <taxon>Syncephalastrum</taxon>
    </lineage>
</organism>
<dbReference type="SMART" id="SM00239">
    <property type="entry name" value="C2"/>
    <property type="match status" value="2"/>
</dbReference>
<feature type="region of interest" description="Disordered" evidence="6">
    <location>
        <begin position="853"/>
        <end position="918"/>
    </location>
</feature>
<dbReference type="Proteomes" id="UP000242180">
    <property type="component" value="Unassembled WGS sequence"/>
</dbReference>
<dbReference type="PROSITE" id="PS51847">
    <property type="entry name" value="SMP"/>
    <property type="match status" value="1"/>
</dbReference>
<dbReference type="EMBL" id="MCGN01000002">
    <property type="protein sequence ID" value="ORZ01767.1"/>
    <property type="molecule type" value="Genomic_DNA"/>
</dbReference>
<dbReference type="Pfam" id="PF00168">
    <property type="entry name" value="C2"/>
    <property type="match status" value="2"/>
</dbReference>
<dbReference type="GO" id="GO:0006869">
    <property type="term" value="P:lipid transport"/>
    <property type="evidence" value="ECO:0007669"/>
    <property type="project" value="UniProtKB-KW"/>
</dbReference>
<keyword evidence="7" id="KW-0812">Transmembrane</keyword>
<dbReference type="PANTHER" id="PTHR47348">
    <property type="entry name" value="MEIOTICALLY UP-REGULATED GENE 190 PROTEIN"/>
    <property type="match status" value="1"/>
</dbReference>
<dbReference type="OMA" id="WAKFGKV"/>
<dbReference type="InParanoid" id="A0A1X2HQY6"/>
<dbReference type="InterPro" id="IPR031468">
    <property type="entry name" value="SMP_LBD"/>
</dbReference>
<evidence type="ECO:0000256" key="2">
    <source>
        <dbReference type="ARBA" id="ARBA00022448"/>
    </source>
</evidence>
<sequence>MKQQPTEETLVKQPSTTASEAEETTAAARVASQKAPSAKAKRRTSTTARTTKTAASIIYADPVKLVRDIEFKALTFVVSLCASCFLLGRWNFGILMLIATVTAVTCAYWYFGKESDAGSDWRLDKQENLKALYMSEGETVEWLNYILEKFWRSIDTEFFDAIQGYIEEQIKAVLPGFIKAIEIADLDIGAQAPRVQMIRVFPPLPGQSEESIFGEASFSFHAHPAAMLTTARGRLESTPPGVTVRMQPGSLSVRGELTALTGKIRFKLITGPELPFVSKCMIAFQSPPQIETAVMPLTRHINLMHLPMLKQAVNEGVRLALADMVDPKMLTLDVRELMGNVGKDTDALGVVRVDIREARADPSSKIQEIEDSYATIALSHQPQKSMSSTRVLTNDKDPRWNETLYVLINQDDVAADNRVDIKVWDADKVKYDDMWGSFSLSTKEIVKGEVDNLGNITNWCQEERVVYDGWAPLDGSENVDDAKFKINFKMTFHPKYPTPDPEMEKKMKKKKPSVVVDPDHNSGILSVMILQAMDLSVVDPESVQGGDESKHPYNANQVVSPYALLYINDSKVYQSRSKLRNPSPHWNAKTEHFIKDFNTTTLRVVVKTSLELERDPVLGTRCIKLSETFSKSNHEPFQESQTWLVLQNGVGSGKVLLTLKYKPIKLSLPPQLCGTSVGTLIVDSVRFLEMQPPFQTDKKELKVMLALNVDPVIIKRLKARDYDPEFQGWEDKHFYFPLFMRMRSALYLHVTQSGLRGKTVSGRLWLREILDDDWQEVEIHLGSRYIPEHSKEANRNEDNWDDSSSGRAVVRMRIVPGFSPVHTHLRSFDADMTGADIFKNERLKAKALDWIQNQSKQKKEQQEGKEEEESKHAPTQSGEGEDDELSEEYGDEEELLEEDDEEAPYVKEMTSMSRDRRVSKYQVLRKVQWGTDFVKQKVDTIREGFNSEARLSRQVAKEI</sequence>
<dbReference type="GO" id="GO:0016020">
    <property type="term" value="C:membrane"/>
    <property type="evidence" value="ECO:0007669"/>
    <property type="project" value="UniProtKB-SubCell"/>
</dbReference>
<dbReference type="Pfam" id="PF25669">
    <property type="entry name" value="SMP_MUG190-like"/>
    <property type="match status" value="2"/>
</dbReference>
<feature type="domain" description="C2" evidence="8">
    <location>
        <begin position="506"/>
        <end position="644"/>
    </location>
</feature>
<dbReference type="STRING" id="13706.A0A1X2HQY6"/>
<protein>
    <recommendedName>
        <fullName evidence="12">C2 domain-containing protein</fullName>
    </recommendedName>
</protein>
<dbReference type="PROSITE" id="PS50004">
    <property type="entry name" value="C2"/>
    <property type="match status" value="2"/>
</dbReference>
<feature type="region of interest" description="Disordered" evidence="6">
    <location>
        <begin position="1"/>
        <end position="47"/>
    </location>
</feature>
<gene>
    <name evidence="10" type="ORF">BCR43DRAFT_470590</name>
</gene>
<evidence type="ECO:0000313" key="11">
    <source>
        <dbReference type="Proteomes" id="UP000242180"/>
    </source>
</evidence>
<dbReference type="InterPro" id="IPR000008">
    <property type="entry name" value="C2_dom"/>
</dbReference>
<evidence type="ECO:0000256" key="4">
    <source>
        <dbReference type="ARBA" id="ARBA00023121"/>
    </source>
</evidence>
<comment type="subcellular location">
    <subcellularLocation>
        <location evidence="1">Membrane</location>
    </subcellularLocation>
</comment>
<feature type="transmembrane region" description="Helical" evidence="7">
    <location>
        <begin position="94"/>
        <end position="111"/>
    </location>
</feature>
<keyword evidence="11" id="KW-1185">Reference proteome</keyword>